<comment type="caution">
    <text evidence="1">The sequence shown here is derived from an EMBL/GenBank/DDBJ whole genome shotgun (WGS) entry which is preliminary data.</text>
</comment>
<proteinExistence type="predicted"/>
<reference evidence="1 2" key="1">
    <citation type="journal article" date="2022" name="Genome Biol. Evol.">
        <title>The Spruce Budworm Genome: Reconstructing the Evolutionary History of Antifreeze Proteins.</title>
        <authorList>
            <person name="Beliveau C."/>
            <person name="Gagne P."/>
            <person name="Picq S."/>
            <person name="Vernygora O."/>
            <person name="Keeling C.I."/>
            <person name="Pinkney K."/>
            <person name="Doucet D."/>
            <person name="Wen F."/>
            <person name="Johnston J.S."/>
            <person name="Maaroufi H."/>
            <person name="Boyle B."/>
            <person name="Laroche J."/>
            <person name="Dewar K."/>
            <person name="Juretic N."/>
            <person name="Blackburn G."/>
            <person name="Nisole A."/>
            <person name="Brunet B."/>
            <person name="Brandao M."/>
            <person name="Lumley L."/>
            <person name="Duan J."/>
            <person name="Quan G."/>
            <person name="Lucarotti C.J."/>
            <person name="Roe A.D."/>
            <person name="Sperling F.A.H."/>
            <person name="Levesque R.C."/>
            <person name="Cusson M."/>
        </authorList>
    </citation>
    <scope>NUCLEOTIDE SEQUENCE [LARGE SCALE GENOMIC DNA]</scope>
    <source>
        <strain evidence="1">Glfc:IPQL:Cfum</strain>
    </source>
</reference>
<protein>
    <submittedName>
        <fullName evidence="1">Uncharacterized protein</fullName>
    </submittedName>
</protein>
<dbReference type="EMBL" id="CM046123">
    <property type="protein sequence ID" value="KAI8439240.1"/>
    <property type="molecule type" value="Genomic_DNA"/>
</dbReference>
<organism evidence="1 2">
    <name type="scientific">Choristoneura fumiferana</name>
    <name type="common">Spruce budworm moth</name>
    <name type="synonym">Archips fumiferana</name>
    <dbReference type="NCBI Taxonomy" id="7141"/>
    <lineage>
        <taxon>Eukaryota</taxon>
        <taxon>Metazoa</taxon>
        <taxon>Ecdysozoa</taxon>
        <taxon>Arthropoda</taxon>
        <taxon>Hexapoda</taxon>
        <taxon>Insecta</taxon>
        <taxon>Pterygota</taxon>
        <taxon>Neoptera</taxon>
        <taxon>Endopterygota</taxon>
        <taxon>Lepidoptera</taxon>
        <taxon>Glossata</taxon>
        <taxon>Ditrysia</taxon>
        <taxon>Tortricoidea</taxon>
        <taxon>Tortricidae</taxon>
        <taxon>Tortricinae</taxon>
        <taxon>Choristoneura</taxon>
    </lineage>
</organism>
<evidence type="ECO:0000313" key="2">
    <source>
        <dbReference type="Proteomes" id="UP001064048"/>
    </source>
</evidence>
<dbReference type="Proteomes" id="UP001064048">
    <property type="component" value="Chromosome 23"/>
</dbReference>
<name>A0ACC0KSF8_CHOFU</name>
<gene>
    <name evidence="1" type="ORF">MSG28_013081</name>
</gene>
<keyword evidence="2" id="KW-1185">Reference proteome</keyword>
<evidence type="ECO:0000313" key="1">
    <source>
        <dbReference type="EMBL" id="KAI8439240.1"/>
    </source>
</evidence>
<sequence>MVVAIRADLAQGHRRSASTLHDCLDVPPPRERRSPWLLLIIVLVLLYYVYYCRIGNNYLALSKLEKADEMVRSEDTTVVVKKERTVPTPKTPSTELPCGANGCDIQAISKPPPKVLRGRLEWNNTETKVKMTRDHYPTVRLGGHHIPSDCQSRHKVAIIVPYRDNEKTLNVFLFNIHPFLMRQKIEYRIFVIEQTGPDGLNKGSLLNAGYLQALRFGSWHCLIFHDVDLLPMDERILYTCPTYPRHMSTYVQGQANQYVSRSKYKLFGGVVAMTDRHFLQVNGYSNTFWGCRGADSDIYWSPSSSEQRDSAAATTRALRAAALLARLPDETDTGTQLPAFSSSLQLSNVGIRLMGFRVVRYNKKIAVYIKLPYQPKRRSDADFDNNGHELAYPASRQRQQQFRMDGISTIRYKVMDIQQRILYTHVVVDLGPTPNYTTARIL</sequence>
<accession>A0ACC0KSF8</accession>